<evidence type="ECO:0000313" key="2">
    <source>
        <dbReference type="EMBL" id="KAB5590586.1"/>
    </source>
</evidence>
<reference evidence="2 3" key="1">
    <citation type="journal article" date="2019" name="Fungal Biol. Biotechnol.">
        <title>Draft genome sequence of fastidious pathogen Ceratobasidium theobromae, which causes vascular-streak dieback in Theobroma cacao.</title>
        <authorList>
            <person name="Ali S.S."/>
            <person name="Asman A."/>
            <person name="Shao J."/>
            <person name="Firmansyah A.P."/>
            <person name="Susilo A.W."/>
            <person name="Rosmana A."/>
            <person name="McMahon P."/>
            <person name="Junaid M."/>
            <person name="Guest D."/>
            <person name="Kheng T.Y."/>
            <person name="Meinhardt L.W."/>
            <person name="Bailey B.A."/>
        </authorList>
    </citation>
    <scope>NUCLEOTIDE SEQUENCE [LARGE SCALE GENOMIC DNA]</scope>
    <source>
        <strain evidence="2 3">CT2</strain>
    </source>
</reference>
<comment type="caution">
    <text evidence="2">The sequence shown here is derived from an EMBL/GenBank/DDBJ whole genome shotgun (WGS) entry which is preliminary data.</text>
</comment>
<evidence type="ECO:0000313" key="3">
    <source>
        <dbReference type="Proteomes" id="UP000383932"/>
    </source>
</evidence>
<organism evidence="2 3">
    <name type="scientific">Ceratobasidium theobromae</name>
    <dbReference type="NCBI Taxonomy" id="1582974"/>
    <lineage>
        <taxon>Eukaryota</taxon>
        <taxon>Fungi</taxon>
        <taxon>Dikarya</taxon>
        <taxon>Basidiomycota</taxon>
        <taxon>Agaricomycotina</taxon>
        <taxon>Agaricomycetes</taxon>
        <taxon>Cantharellales</taxon>
        <taxon>Ceratobasidiaceae</taxon>
        <taxon>Ceratobasidium</taxon>
    </lineage>
</organism>
<feature type="compositionally biased region" description="Basic residues" evidence="1">
    <location>
        <begin position="193"/>
        <end position="203"/>
    </location>
</feature>
<dbReference type="AlphaFoldDB" id="A0A5N5QGK3"/>
<dbReference type="EMBL" id="SSOP01000159">
    <property type="protein sequence ID" value="KAB5590586.1"/>
    <property type="molecule type" value="Genomic_DNA"/>
</dbReference>
<proteinExistence type="predicted"/>
<protein>
    <submittedName>
        <fullName evidence="2">Uncharacterized protein</fullName>
    </submittedName>
</protein>
<dbReference type="Proteomes" id="UP000383932">
    <property type="component" value="Unassembled WGS sequence"/>
</dbReference>
<gene>
    <name evidence="2" type="ORF">CTheo_5981</name>
</gene>
<keyword evidence="3" id="KW-1185">Reference proteome</keyword>
<dbReference type="OrthoDB" id="2802356at2759"/>
<feature type="region of interest" description="Disordered" evidence="1">
    <location>
        <begin position="179"/>
        <end position="244"/>
    </location>
</feature>
<accession>A0A5N5QGK3</accession>
<evidence type="ECO:0000256" key="1">
    <source>
        <dbReference type="SAM" id="MobiDB-lite"/>
    </source>
</evidence>
<sequence>MAYYNYYRQRNPSWGRPDYMMDSPPAPGYQPQPQWRGSDYYRAHVDGSSDPSIFDYVWGRVRSHFQTSLSRRDAESWHRRVYGGLADITTMMPSEIGAAAGYEAWRFWEHHRGIYRQPLMDDRERETEALVGLAVGEAEKLWGYTRRRGDKYGKREALETAASIALKLYRKGGSYSGNSRIEEPYMMQDPRYGRHRRDYRRGRSSSISPLDYNDRDDLGRGYSSGDDSSDYERDRGYSRYRGSPTLTSSYIASPSIAPASIAGDGYSRRRASSFYSGRSNVGTPYIPPMDVSAPSTSLGGAIIIPPPASSVGGYYPASSYGGSAFGTSYDYRDANGRKVHRTTHGDPTSEYSHLPPGTYMITGGSSSGRHHRRHRRLEMHVAFFMFLHARVALGDSLVVGPSLDLVYAVPRGSNSWLQGSPIRSDRDKLLRYWHKVVEVRVCQSSPKDVRGDWGTIRGIGAIAQLIAVERAYHTSYVK</sequence>
<name>A0A5N5QGK3_9AGAM</name>